<evidence type="ECO:0000313" key="5">
    <source>
        <dbReference type="EMBL" id="KKN89116.1"/>
    </source>
</evidence>
<dbReference type="InterPro" id="IPR012133">
    <property type="entry name" value="Alpha-hydoxy_acid_DH_FMN"/>
</dbReference>
<evidence type="ECO:0000256" key="3">
    <source>
        <dbReference type="ARBA" id="ARBA00024042"/>
    </source>
</evidence>
<comment type="similarity">
    <text evidence="3">Belongs to the FMN-dependent alpha-hydroxy acid dehydrogenase family.</text>
</comment>
<feature type="domain" description="FMN hydroxy acid dehydrogenase" evidence="4">
    <location>
        <begin position="28"/>
        <end position="411"/>
    </location>
</feature>
<evidence type="ECO:0000256" key="2">
    <source>
        <dbReference type="ARBA" id="ARBA00023002"/>
    </source>
</evidence>
<dbReference type="PROSITE" id="PS00557">
    <property type="entry name" value="FMN_HYDROXY_ACID_DH_1"/>
    <property type="match status" value="1"/>
</dbReference>
<name>A0A0F9WS69_9ZZZZ</name>
<dbReference type="InterPro" id="IPR008259">
    <property type="entry name" value="FMN_hydac_DH_AS"/>
</dbReference>
<dbReference type="GO" id="GO:0016491">
    <property type="term" value="F:oxidoreductase activity"/>
    <property type="evidence" value="ECO:0007669"/>
    <property type="project" value="UniProtKB-KW"/>
</dbReference>
<dbReference type="Gene3D" id="3.20.20.70">
    <property type="entry name" value="Aldolase class I"/>
    <property type="match status" value="1"/>
</dbReference>
<evidence type="ECO:0000259" key="4">
    <source>
        <dbReference type="PROSITE" id="PS51349"/>
    </source>
</evidence>
<organism evidence="5">
    <name type="scientific">marine sediment metagenome</name>
    <dbReference type="NCBI Taxonomy" id="412755"/>
    <lineage>
        <taxon>unclassified sequences</taxon>
        <taxon>metagenomes</taxon>
        <taxon>ecological metagenomes</taxon>
    </lineage>
</organism>
<accession>A0A0F9WS69</accession>
<keyword evidence="2" id="KW-0560">Oxidoreductase</keyword>
<dbReference type="EMBL" id="LAZR01000122">
    <property type="protein sequence ID" value="KKN89116.1"/>
    <property type="molecule type" value="Genomic_DNA"/>
</dbReference>
<sequence length="412" mass="43756">MSADIDRASALDAPVRVSEARKKEKVPRRLSGILNLDDFEDAARKRLPRGVFGYVSGYVETGAAYASNRSDLAAIRLIPRILAGISVRDQHRTLFGTRYAHPFGISPMGLSALAAYDGDVVLAKAAAASGIPAVMSATSLTSLERVATEGASRWFQAYLPGDDGRILGMLDRIAAANYETLVVTADVPVAGNREDSKRDGFGAPMKPSIDMGLQILARPGWLFGTAMRTLKNHGMPHFENADVERGPAIISRNVVRSFGGRGLLAWRHLEVVRRRWKGNLVIKGVLSPKDAAIARDLGADGVVVSNHGGRQLDAAISPVAALAAVKAQAGDMAVLFESGVRRGSDVLKALALGADFVFVGRPFLFAAAIAGEPGVRHAVSLLGAEIDRDMAMLGTASLAEITKDILAHPLPR</sequence>
<dbReference type="GO" id="GO:0010181">
    <property type="term" value="F:FMN binding"/>
    <property type="evidence" value="ECO:0007669"/>
    <property type="project" value="InterPro"/>
</dbReference>
<evidence type="ECO:0000256" key="1">
    <source>
        <dbReference type="ARBA" id="ARBA00001917"/>
    </source>
</evidence>
<dbReference type="PIRSF" id="PIRSF000138">
    <property type="entry name" value="Al-hdrx_acd_dh"/>
    <property type="match status" value="1"/>
</dbReference>
<dbReference type="PROSITE" id="PS51349">
    <property type="entry name" value="FMN_HYDROXY_ACID_DH_2"/>
    <property type="match status" value="1"/>
</dbReference>
<dbReference type="AlphaFoldDB" id="A0A0F9WS69"/>
<dbReference type="InterPro" id="IPR013785">
    <property type="entry name" value="Aldolase_TIM"/>
</dbReference>
<dbReference type="PANTHER" id="PTHR10578:SF143">
    <property type="entry name" value="FMN-DEPENDENT ALPHA-HYDROXY ACID DEHYDROGENASE PB1A11.03"/>
    <property type="match status" value="1"/>
</dbReference>
<dbReference type="SUPFAM" id="SSF51395">
    <property type="entry name" value="FMN-linked oxidoreductases"/>
    <property type="match status" value="1"/>
</dbReference>
<comment type="caution">
    <text evidence="5">The sequence shown here is derived from an EMBL/GenBank/DDBJ whole genome shotgun (WGS) entry which is preliminary data.</text>
</comment>
<reference evidence="5" key="1">
    <citation type="journal article" date="2015" name="Nature">
        <title>Complex archaea that bridge the gap between prokaryotes and eukaryotes.</title>
        <authorList>
            <person name="Spang A."/>
            <person name="Saw J.H."/>
            <person name="Jorgensen S.L."/>
            <person name="Zaremba-Niedzwiedzka K."/>
            <person name="Martijn J."/>
            <person name="Lind A.E."/>
            <person name="van Eijk R."/>
            <person name="Schleper C."/>
            <person name="Guy L."/>
            <person name="Ettema T.J."/>
        </authorList>
    </citation>
    <scope>NUCLEOTIDE SEQUENCE</scope>
</reference>
<dbReference type="PANTHER" id="PTHR10578">
    <property type="entry name" value="S -2-HYDROXY-ACID OXIDASE-RELATED"/>
    <property type="match status" value="1"/>
</dbReference>
<protein>
    <recommendedName>
        <fullName evidence="4">FMN hydroxy acid dehydrogenase domain-containing protein</fullName>
    </recommendedName>
</protein>
<dbReference type="InterPro" id="IPR037396">
    <property type="entry name" value="FMN_HAD"/>
</dbReference>
<comment type="cofactor">
    <cofactor evidence="1">
        <name>FMN</name>
        <dbReference type="ChEBI" id="CHEBI:58210"/>
    </cofactor>
</comment>
<gene>
    <name evidence="5" type="ORF">LCGC14_0241140</name>
</gene>
<dbReference type="CDD" id="cd02809">
    <property type="entry name" value="alpha_hydroxyacid_oxid_FMN"/>
    <property type="match status" value="1"/>
</dbReference>
<dbReference type="Pfam" id="PF01070">
    <property type="entry name" value="FMN_dh"/>
    <property type="match status" value="1"/>
</dbReference>
<proteinExistence type="inferred from homology"/>
<dbReference type="InterPro" id="IPR000262">
    <property type="entry name" value="FMN-dep_DH"/>
</dbReference>